<sequence length="961" mass="103628">MHRTTTHSTTWRASFGPFTLSPSERLLERDGLPVRLGGRALDLLVALVDSAGEIVSKKDLIARVWPDVVVEEGSLRFHIVAVRKALGEGDAGGRYIVNTANKGYTFVAVVERHELEAPLQAPPLRAARALPAPASSVVGRDEDVQQVLANMLQQRLVSIVGPGGIGKTTVAIASTHSAIRQFNGDVHFIDLAAIADAGLVRSSVASAVGLQNRLDDPAALAAHLGERHALIVLDCCEHVIAAVAELAELLVQQCPRLHILCTSREPLRAQGECVYRLQPLMFPPKGEGTTAAAALAYPAVRLFVDRATASCAGFELSDGDAPLASQLCRELDGIALAIELAAGRIEALGLKAITSHFDASVRLMWHGRRTVVPRHQTLRATLDWSFNLLSDDEQRLIGRLAVFAGSFTLDAAIEACCNDHDPSVAIELIACLVSKSLVTVDAGQATLRYGMSDTTRAYCAKKLSESGERAAVMQRFCRYFADWVQHSAADVLDKDALEAVKLELPNLRTAVEWLFANGGKDAEAFRLVASLCPLLLQLSNVTECSRWAEAALAQLPEELVGSRHEMRIQGALGQSLMFSRGGSDAEAAYRRGIEVAGQLGDFRSTLHLLNGYAVLLHRDGRYSDALATARKTQSLLSELKDAESHAIVDSLMGVALHLVGEVEEAMQHWERCFARSFGASSSTTSRLGFDFHNRAMCGRARSLWLTGRYAEALAVADRTIADARESGHAVTQCIALIWAGSVYVWARDVERMHSVVEALEHVAKRHSLTPYLSVACVLRGQLSITRGRPADGVELIRSAVDVLHRYQYEMITSVSLAMLAIGLSDMSLHAAALAMCDEVEALIRTCGDFLRMPELLFARGYCQAAAGQLELAESSYLAAIELSRSQGVRSGQVRAAVALAQQWIGTGRAQDAQRLLRPLVEDAGDETSLDLSVARSVLGQAAPTDAAKMQDGTELSGGSRA</sequence>
<dbReference type="GO" id="GO:0006355">
    <property type="term" value="P:regulation of DNA-templated transcription"/>
    <property type="evidence" value="ECO:0007669"/>
    <property type="project" value="InterPro"/>
</dbReference>
<dbReference type="GO" id="GO:0042802">
    <property type="term" value="F:identical protein binding"/>
    <property type="evidence" value="ECO:0007669"/>
    <property type="project" value="InterPro"/>
</dbReference>
<reference evidence="4 5" key="1">
    <citation type="submission" date="2019-03" db="EMBL/GenBank/DDBJ databases">
        <title>Paraburkholderia sp. 7MH5, isolated from subtropical forest soil.</title>
        <authorList>
            <person name="Gao Z.-H."/>
            <person name="Qiu L.-H."/>
        </authorList>
    </citation>
    <scope>NUCLEOTIDE SEQUENCE [LARGE SCALE GENOMIC DNA]</scope>
    <source>
        <strain evidence="4 5">7MH5</strain>
    </source>
</reference>
<dbReference type="GO" id="GO:0000160">
    <property type="term" value="P:phosphorelay signal transduction system"/>
    <property type="evidence" value="ECO:0007669"/>
    <property type="project" value="InterPro"/>
</dbReference>
<dbReference type="InterPro" id="IPR036388">
    <property type="entry name" value="WH-like_DNA-bd_sf"/>
</dbReference>
<keyword evidence="5" id="KW-1185">Reference proteome</keyword>
<gene>
    <name evidence="4" type="ORF">E1956_29830</name>
</gene>
<dbReference type="Gene3D" id="1.25.40.10">
    <property type="entry name" value="Tetratricopeptide repeat domain"/>
    <property type="match status" value="1"/>
</dbReference>
<dbReference type="InterPro" id="IPR001867">
    <property type="entry name" value="OmpR/PhoB-type_DNA-bd"/>
</dbReference>
<dbReference type="EMBL" id="CP038150">
    <property type="protein sequence ID" value="QBR01398.1"/>
    <property type="molecule type" value="Genomic_DNA"/>
</dbReference>
<dbReference type="PANTHER" id="PTHR47691:SF3">
    <property type="entry name" value="HTH-TYPE TRANSCRIPTIONAL REGULATOR RV0890C-RELATED"/>
    <property type="match status" value="1"/>
</dbReference>
<dbReference type="PROSITE" id="PS51755">
    <property type="entry name" value="OMPR_PHOB"/>
    <property type="match status" value="1"/>
</dbReference>
<feature type="DNA-binding region" description="OmpR/PhoB-type" evidence="2">
    <location>
        <begin position="10"/>
        <end position="108"/>
    </location>
</feature>
<evidence type="ECO:0000256" key="1">
    <source>
        <dbReference type="ARBA" id="ARBA00023125"/>
    </source>
</evidence>
<evidence type="ECO:0000313" key="5">
    <source>
        <dbReference type="Proteomes" id="UP000295727"/>
    </source>
</evidence>
<proteinExistence type="predicted"/>
<dbReference type="AlphaFoldDB" id="A0A4P7D0L7"/>
<dbReference type="InterPro" id="IPR027417">
    <property type="entry name" value="P-loop_NTPase"/>
</dbReference>
<dbReference type="Pfam" id="PF25872">
    <property type="entry name" value="HTH_77"/>
    <property type="match status" value="1"/>
</dbReference>
<dbReference type="InterPro" id="IPR016032">
    <property type="entry name" value="Sig_transdc_resp-reg_C-effctor"/>
</dbReference>
<organism evidence="4 5">
    <name type="scientific">Paraburkholderia pallida</name>
    <dbReference type="NCBI Taxonomy" id="2547399"/>
    <lineage>
        <taxon>Bacteria</taxon>
        <taxon>Pseudomonadati</taxon>
        <taxon>Pseudomonadota</taxon>
        <taxon>Betaproteobacteria</taxon>
        <taxon>Burkholderiales</taxon>
        <taxon>Burkholderiaceae</taxon>
        <taxon>Paraburkholderia</taxon>
    </lineage>
</organism>
<dbReference type="Gene3D" id="3.40.50.300">
    <property type="entry name" value="P-loop containing nucleotide triphosphate hydrolases"/>
    <property type="match status" value="1"/>
</dbReference>
<dbReference type="SUPFAM" id="SSF52540">
    <property type="entry name" value="P-loop containing nucleoside triphosphate hydrolases"/>
    <property type="match status" value="1"/>
</dbReference>
<dbReference type="Pfam" id="PF07721">
    <property type="entry name" value="TPR_4"/>
    <property type="match status" value="1"/>
</dbReference>
<dbReference type="OrthoDB" id="9811542at2"/>
<evidence type="ECO:0000313" key="4">
    <source>
        <dbReference type="EMBL" id="QBR01398.1"/>
    </source>
</evidence>
<dbReference type="RefSeq" id="WP_134755994.1">
    <property type="nucleotide sequence ID" value="NZ_CP038150.1"/>
</dbReference>
<dbReference type="CDD" id="cd00383">
    <property type="entry name" value="trans_reg_C"/>
    <property type="match status" value="1"/>
</dbReference>
<accession>A0A4P7D0L7</accession>
<dbReference type="SUPFAM" id="SSF48452">
    <property type="entry name" value="TPR-like"/>
    <property type="match status" value="2"/>
</dbReference>
<dbReference type="InterPro" id="IPR058852">
    <property type="entry name" value="HTH_77"/>
</dbReference>
<dbReference type="SUPFAM" id="SSF46894">
    <property type="entry name" value="C-terminal effector domain of the bipartite response regulators"/>
    <property type="match status" value="1"/>
</dbReference>
<dbReference type="InterPro" id="IPR011990">
    <property type="entry name" value="TPR-like_helical_dom_sf"/>
</dbReference>
<protein>
    <submittedName>
        <fullName evidence="4">Tetratricopeptide repeat protein</fullName>
    </submittedName>
</protein>
<evidence type="ECO:0000259" key="3">
    <source>
        <dbReference type="PROSITE" id="PS51755"/>
    </source>
</evidence>
<dbReference type="GO" id="GO:0003677">
    <property type="term" value="F:DNA binding"/>
    <property type="evidence" value="ECO:0007669"/>
    <property type="project" value="UniProtKB-UniRule"/>
</dbReference>
<keyword evidence="1 2" id="KW-0238">DNA-binding</keyword>
<dbReference type="SMART" id="SM00862">
    <property type="entry name" value="Trans_reg_C"/>
    <property type="match status" value="1"/>
</dbReference>
<dbReference type="PANTHER" id="PTHR47691">
    <property type="entry name" value="REGULATOR-RELATED"/>
    <property type="match status" value="1"/>
</dbReference>
<dbReference type="Proteomes" id="UP000295727">
    <property type="component" value="Chromosome 3"/>
</dbReference>
<dbReference type="KEGG" id="ppai:E1956_29830"/>
<evidence type="ECO:0000256" key="2">
    <source>
        <dbReference type="PROSITE-ProRule" id="PRU01091"/>
    </source>
</evidence>
<feature type="domain" description="OmpR/PhoB-type" evidence="3">
    <location>
        <begin position="10"/>
        <end position="108"/>
    </location>
</feature>
<dbReference type="Gene3D" id="1.10.10.10">
    <property type="entry name" value="Winged helix-like DNA-binding domain superfamily/Winged helix DNA-binding domain"/>
    <property type="match status" value="1"/>
</dbReference>
<dbReference type="InterPro" id="IPR011717">
    <property type="entry name" value="TPR-4"/>
</dbReference>
<name>A0A4P7D0L7_9BURK</name>
<dbReference type="Pfam" id="PF00486">
    <property type="entry name" value="Trans_reg_C"/>
    <property type="match status" value="1"/>
</dbReference>